<evidence type="ECO:0000259" key="1">
    <source>
        <dbReference type="Pfam" id="PF07862"/>
    </source>
</evidence>
<dbReference type="eggNOG" id="ENOG502ZJTR">
    <property type="taxonomic scope" value="Bacteria"/>
</dbReference>
<dbReference type="Pfam" id="PF07862">
    <property type="entry name" value="Nif11"/>
    <property type="match status" value="1"/>
</dbReference>
<keyword evidence="3" id="KW-1185">Reference proteome</keyword>
<dbReference type="HOGENOM" id="CLU_196132_0_0_3"/>
<feature type="domain" description="Nif11" evidence="1">
    <location>
        <begin position="1"/>
        <end position="48"/>
    </location>
</feature>
<dbReference type="Proteomes" id="UP000000788">
    <property type="component" value="Chromosome"/>
</dbReference>
<dbReference type="EMBL" id="CP000878">
    <property type="protein sequence ID" value="ABX09003.1"/>
    <property type="molecule type" value="Genomic_DNA"/>
</dbReference>
<dbReference type="AlphaFoldDB" id="A9BAZ1"/>
<proteinExistence type="predicted"/>
<dbReference type="InterPro" id="IPR012903">
    <property type="entry name" value="Nif11"/>
</dbReference>
<dbReference type="KEGG" id="pmj:P9211_10721"/>
<sequence length="74" mass="8718">MSKEELSNFLYAAEHSYLLRRELKDCQSDSMILALSKKYGYKLSQNDLIENKVSDRIEEWFIKSRIKPIKSSSN</sequence>
<reference evidence="2 3" key="1">
    <citation type="journal article" date="2007" name="PLoS Genet.">
        <title>Patterns and implications of gene gain and loss in the evolution of Prochlorococcus.</title>
        <authorList>
            <person name="Kettler G.C."/>
            <person name="Martiny A.C."/>
            <person name="Huang K."/>
            <person name="Zucker J."/>
            <person name="Coleman M.L."/>
            <person name="Rodrigue S."/>
            <person name="Chen F."/>
            <person name="Lapidus A."/>
            <person name="Ferriera S."/>
            <person name="Johnson J."/>
            <person name="Steglich C."/>
            <person name="Church G.M."/>
            <person name="Richardson P."/>
            <person name="Chisholm S.W."/>
        </authorList>
    </citation>
    <scope>NUCLEOTIDE SEQUENCE [LARGE SCALE GENOMIC DNA]</scope>
    <source>
        <strain evidence="3">MIT 9211</strain>
    </source>
</reference>
<dbReference type="RefSeq" id="WP_012195624.1">
    <property type="nucleotide sequence ID" value="NC_009976.1"/>
</dbReference>
<evidence type="ECO:0000313" key="2">
    <source>
        <dbReference type="EMBL" id="ABX09003.1"/>
    </source>
</evidence>
<dbReference type="OrthoDB" id="559360at2"/>
<protein>
    <recommendedName>
        <fullName evidence="1">Nif11 domain-containing protein</fullName>
    </recommendedName>
</protein>
<name>A9BAZ1_PROM4</name>
<accession>A9BAZ1</accession>
<evidence type="ECO:0000313" key="3">
    <source>
        <dbReference type="Proteomes" id="UP000000788"/>
    </source>
</evidence>
<dbReference type="STRING" id="93059.P9211_10721"/>
<organism evidence="2 3">
    <name type="scientific">Prochlorococcus marinus (strain MIT 9211)</name>
    <dbReference type="NCBI Taxonomy" id="93059"/>
    <lineage>
        <taxon>Bacteria</taxon>
        <taxon>Bacillati</taxon>
        <taxon>Cyanobacteriota</taxon>
        <taxon>Cyanophyceae</taxon>
        <taxon>Synechococcales</taxon>
        <taxon>Prochlorococcaceae</taxon>
        <taxon>Prochlorococcus</taxon>
    </lineage>
</organism>
<gene>
    <name evidence="2" type="ordered locus">P9211_10721</name>
</gene>